<gene>
    <name evidence="3" type="ORF">DL764_000717</name>
</gene>
<accession>A0A4Q4TXM6</accession>
<evidence type="ECO:0000313" key="3">
    <source>
        <dbReference type="EMBL" id="RYP10383.1"/>
    </source>
</evidence>
<feature type="chain" id="PRO_5020458425" description="SnoaL-like domain-containing protein" evidence="1">
    <location>
        <begin position="21"/>
        <end position="164"/>
    </location>
</feature>
<dbReference type="Pfam" id="PF12680">
    <property type="entry name" value="SnoaL_2"/>
    <property type="match status" value="1"/>
</dbReference>
<evidence type="ECO:0000256" key="1">
    <source>
        <dbReference type="SAM" id="SignalP"/>
    </source>
</evidence>
<dbReference type="SUPFAM" id="SSF54427">
    <property type="entry name" value="NTF2-like"/>
    <property type="match status" value="1"/>
</dbReference>
<evidence type="ECO:0000313" key="4">
    <source>
        <dbReference type="Proteomes" id="UP000293360"/>
    </source>
</evidence>
<dbReference type="AlphaFoldDB" id="A0A4Q4TXM6"/>
<dbReference type="OrthoDB" id="4646138at2759"/>
<dbReference type="Proteomes" id="UP000293360">
    <property type="component" value="Unassembled WGS sequence"/>
</dbReference>
<comment type="caution">
    <text evidence="3">The sequence shown here is derived from an EMBL/GenBank/DDBJ whole genome shotgun (WGS) entry which is preliminary data.</text>
</comment>
<keyword evidence="1" id="KW-0732">Signal</keyword>
<sequence length="164" mass="18097">MRPPKILLALTLFGSTLSNARNEDANRALVEDFVAFLNAGEYQAMIDMFTSPDSVYWINGSPARTGVSGNSTVRARISGYPDFIGPFDKFSLTPTSIAADGDVVMMEAIGRGEGPGTLLYLQTAVMTFRVVDGKLDSMKEYLDHQESQYLLSYRERYAQRFAGS</sequence>
<evidence type="ECO:0000259" key="2">
    <source>
        <dbReference type="Pfam" id="PF12680"/>
    </source>
</evidence>
<reference evidence="3 4" key="1">
    <citation type="submission" date="2018-06" db="EMBL/GenBank/DDBJ databases">
        <title>Complete Genomes of Monosporascus.</title>
        <authorList>
            <person name="Robinson A.J."/>
            <person name="Natvig D.O."/>
        </authorList>
    </citation>
    <scope>NUCLEOTIDE SEQUENCE [LARGE SCALE GENOMIC DNA]</scope>
    <source>
        <strain evidence="3 4">CBS 110550</strain>
    </source>
</reference>
<dbReference type="EMBL" id="QJNU01000019">
    <property type="protein sequence ID" value="RYP10383.1"/>
    <property type="molecule type" value="Genomic_DNA"/>
</dbReference>
<protein>
    <recommendedName>
        <fullName evidence="2">SnoaL-like domain-containing protein</fullName>
    </recommendedName>
</protein>
<dbReference type="Gene3D" id="3.10.450.50">
    <property type="match status" value="1"/>
</dbReference>
<dbReference type="InterPro" id="IPR032710">
    <property type="entry name" value="NTF2-like_dom_sf"/>
</dbReference>
<feature type="signal peptide" evidence="1">
    <location>
        <begin position="1"/>
        <end position="20"/>
    </location>
</feature>
<organism evidence="3 4">
    <name type="scientific">Monosporascus ibericus</name>
    <dbReference type="NCBI Taxonomy" id="155417"/>
    <lineage>
        <taxon>Eukaryota</taxon>
        <taxon>Fungi</taxon>
        <taxon>Dikarya</taxon>
        <taxon>Ascomycota</taxon>
        <taxon>Pezizomycotina</taxon>
        <taxon>Sordariomycetes</taxon>
        <taxon>Xylariomycetidae</taxon>
        <taxon>Xylariales</taxon>
        <taxon>Xylariales incertae sedis</taxon>
        <taxon>Monosporascus</taxon>
    </lineage>
</organism>
<dbReference type="InterPro" id="IPR037401">
    <property type="entry name" value="SnoaL-like"/>
</dbReference>
<name>A0A4Q4TXM6_9PEZI</name>
<proteinExistence type="predicted"/>
<feature type="domain" description="SnoaL-like" evidence="2">
    <location>
        <begin position="30"/>
        <end position="135"/>
    </location>
</feature>
<keyword evidence="4" id="KW-1185">Reference proteome</keyword>